<dbReference type="Proteomes" id="UP000320386">
    <property type="component" value="Chromosome"/>
</dbReference>
<name>A0A518BWJ8_9BACT</name>
<dbReference type="EMBL" id="CP036280">
    <property type="protein sequence ID" value="QDU71341.1"/>
    <property type="molecule type" value="Genomic_DNA"/>
</dbReference>
<dbReference type="InterPro" id="IPR036439">
    <property type="entry name" value="Dockerin_dom_sf"/>
</dbReference>
<dbReference type="GO" id="GO:0000272">
    <property type="term" value="P:polysaccharide catabolic process"/>
    <property type="evidence" value="ECO:0007669"/>
    <property type="project" value="InterPro"/>
</dbReference>
<dbReference type="KEGG" id="mcad:Pan265_11900"/>
<feature type="chain" id="PRO_5022065867" description="Dockerin domain-containing protein" evidence="1">
    <location>
        <begin position="25"/>
        <end position="568"/>
    </location>
</feature>
<evidence type="ECO:0008006" key="4">
    <source>
        <dbReference type="Google" id="ProtNLM"/>
    </source>
</evidence>
<dbReference type="SUPFAM" id="SSF63446">
    <property type="entry name" value="Type I dockerin domain"/>
    <property type="match status" value="2"/>
</dbReference>
<accession>A0A518BWJ8</accession>
<protein>
    <recommendedName>
        <fullName evidence="4">Dockerin domain-containing protein</fullName>
    </recommendedName>
</protein>
<keyword evidence="3" id="KW-1185">Reference proteome</keyword>
<reference evidence="2 3" key="1">
    <citation type="submission" date="2019-02" db="EMBL/GenBank/DDBJ databases">
        <title>Deep-cultivation of Planctomycetes and their phenomic and genomic characterization uncovers novel biology.</title>
        <authorList>
            <person name="Wiegand S."/>
            <person name="Jogler M."/>
            <person name="Boedeker C."/>
            <person name="Pinto D."/>
            <person name="Vollmers J."/>
            <person name="Rivas-Marin E."/>
            <person name="Kohn T."/>
            <person name="Peeters S.H."/>
            <person name="Heuer A."/>
            <person name="Rast P."/>
            <person name="Oberbeckmann S."/>
            <person name="Bunk B."/>
            <person name="Jeske O."/>
            <person name="Meyerdierks A."/>
            <person name="Storesund J.E."/>
            <person name="Kallscheuer N."/>
            <person name="Luecker S."/>
            <person name="Lage O.M."/>
            <person name="Pohl T."/>
            <person name="Merkel B.J."/>
            <person name="Hornburger P."/>
            <person name="Mueller R.-W."/>
            <person name="Bruemmer F."/>
            <person name="Labrenz M."/>
            <person name="Spormann A.M."/>
            <person name="Op den Camp H."/>
            <person name="Overmann J."/>
            <person name="Amann R."/>
            <person name="Jetten M.S.M."/>
            <person name="Mascher T."/>
            <person name="Medema M.H."/>
            <person name="Devos D.P."/>
            <person name="Kaster A.-K."/>
            <person name="Ovreas L."/>
            <person name="Rohde M."/>
            <person name="Galperin M.Y."/>
            <person name="Jogler C."/>
        </authorList>
    </citation>
    <scope>NUCLEOTIDE SEQUENCE [LARGE SCALE GENOMIC DNA]</scope>
    <source>
        <strain evidence="2 3">Pan265</strain>
    </source>
</reference>
<sequence length="568" mass="60129" precursor="true">MNRSGLPTLTSLTLCLAGVSAVQALEIDGVQNAALDQPQINAAIRLPGTTQPVTGLAEDLFGNIVETFNIQAFYDTGASGVLMSTQTADALGLTRARFEGQDVIFEDVGVGGADAFNVSEPLMIDLAPFPSVAIDDPATYDTVYTQRFGPVRMQVGPLGGISNPLLQGLDVFGMPLFVDKSVHMDVSPTHDLSGNINTRVYNYGSREAAAIRTQRTVQMSYGDFARFTRVLPDGAQAPTLQGNPFIGPDPVAVLNGDAETTQDVPGITVRHNGLSQTGSWLFDTGAAASIFSEARAAELGITYDPDSEAPVLLVDGVEAPNQFQLSIGGIGGTTQLAGLYLDELIVPTIEGDGANPDDPKHLKFLNAPVLVGDITVLDPVTQESLTLDGVFGMNFLAASIFITEPFGIGDLRAGAFNDLVFDHPTGQLRMRFNPDVATFGDVNVDGLIDAEDIDLLFELEGNTDYLDFADLNNSGAVDNADVTLLVTDVLNTTAGDANLDGQVDLLDLSSLAASFDGIGGWSDGDFNGDQWVNLLDLSLLATHFETSSIPEPASLFMVMAGLLRSCRR</sequence>
<organism evidence="2 3">
    <name type="scientific">Mucisphaera calidilacus</name>
    <dbReference type="NCBI Taxonomy" id="2527982"/>
    <lineage>
        <taxon>Bacteria</taxon>
        <taxon>Pseudomonadati</taxon>
        <taxon>Planctomycetota</taxon>
        <taxon>Phycisphaerae</taxon>
        <taxon>Phycisphaerales</taxon>
        <taxon>Phycisphaeraceae</taxon>
        <taxon>Mucisphaera</taxon>
    </lineage>
</organism>
<gene>
    <name evidence="2" type="ORF">Pan265_11900</name>
</gene>
<dbReference type="Gene3D" id="2.40.70.10">
    <property type="entry name" value="Acid Proteases"/>
    <property type="match status" value="1"/>
</dbReference>
<proteinExistence type="predicted"/>
<dbReference type="PROSITE" id="PS00018">
    <property type="entry name" value="EF_HAND_1"/>
    <property type="match status" value="1"/>
</dbReference>
<dbReference type="Gene3D" id="1.10.1330.10">
    <property type="entry name" value="Dockerin domain"/>
    <property type="match status" value="1"/>
</dbReference>
<evidence type="ECO:0000313" key="3">
    <source>
        <dbReference type="Proteomes" id="UP000320386"/>
    </source>
</evidence>
<dbReference type="AlphaFoldDB" id="A0A518BWJ8"/>
<evidence type="ECO:0000313" key="2">
    <source>
        <dbReference type="EMBL" id="QDU71341.1"/>
    </source>
</evidence>
<feature type="signal peptide" evidence="1">
    <location>
        <begin position="1"/>
        <end position="24"/>
    </location>
</feature>
<evidence type="ECO:0000256" key="1">
    <source>
        <dbReference type="SAM" id="SignalP"/>
    </source>
</evidence>
<dbReference type="InterPro" id="IPR021109">
    <property type="entry name" value="Peptidase_aspartic_dom_sf"/>
</dbReference>
<dbReference type="InterPro" id="IPR018247">
    <property type="entry name" value="EF_Hand_1_Ca_BS"/>
</dbReference>
<keyword evidence="1" id="KW-0732">Signal</keyword>